<evidence type="ECO:0000256" key="3">
    <source>
        <dbReference type="ARBA" id="ARBA00023163"/>
    </source>
</evidence>
<evidence type="ECO:0000313" key="5">
    <source>
        <dbReference type="EMBL" id="MBB5631762.1"/>
    </source>
</evidence>
<dbReference type="InterPro" id="IPR018062">
    <property type="entry name" value="HTH_AraC-typ_CS"/>
</dbReference>
<dbReference type="SUPFAM" id="SSF46689">
    <property type="entry name" value="Homeodomain-like"/>
    <property type="match status" value="2"/>
</dbReference>
<accession>A0A7W9DUA5</accession>
<dbReference type="Proteomes" id="UP000588112">
    <property type="component" value="Unassembled WGS sequence"/>
</dbReference>
<dbReference type="PROSITE" id="PS00041">
    <property type="entry name" value="HTH_ARAC_FAMILY_1"/>
    <property type="match status" value="1"/>
</dbReference>
<dbReference type="GO" id="GO:0003700">
    <property type="term" value="F:DNA-binding transcription factor activity"/>
    <property type="evidence" value="ECO:0007669"/>
    <property type="project" value="InterPro"/>
</dbReference>
<evidence type="ECO:0000256" key="1">
    <source>
        <dbReference type="ARBA" id="ARBA00023015"/>
    </source>
</evidence>
<dbReference type="AlphaFoldDB" id="A0A7W9DUA5"/>
<dbReference type="InterPro" id="IPR018060">
    <property type="entry name" value="HTH_AraC"/>
</dbReference>
<evidence type="ECO:0000256" key="2">
    <source>
        <dbReference type="ARBA" id="ARBA00023125"/>
    </source>
</evidence>
<organism evidence="5 6">
    <name type="scientific">Sphaerisporangium krabiense</name>
    <dbReference type="NCBI Taxonomy" id="763782"/>
    <lineage>
        <taxon>Bacteria</taxon>
        <taxon>Bacillati</taxon>
        <taxon>Actinomycetota</taxon>
        <taxon>Actinomycetes</taxon>
        <taxon>Streptosporangiales</taxon>
        <taxon>Streptosporangiaceae</taxon>
        <taxon>Sphaerisporangium</taxon>
    </lineage>
</organism>
<dbReference type="InterPro" id="IPR050204">
    <property type="entry name" value="AraC_XylS_family_regulators"/>
</dbReference>
<dbReference type="PANTHER" id="PTHR46796:SF13">
    <property type="entry name" value="HTH-TYPE TRANSCRIPTIONAL ACTIVATOR RHAS"/>
    <property type="match status" value="1"/>
</dbReference>
<evidence type="ECO:0000313" key="6">
    <source>
        <dbReference type="Proteomes" id="UP000588112"/>
    </source>
</evidence>
<keyword evidence="6" id="KW-1185">Reference proteome</keyword>
<name>A0A7W9DUA5_9ACTN</name>
<keyword evidence="1" id="KW-0805">Transcription regulation</keyword>
<dbReference type="EMBL" id="JACHBR010000004">
    <property type="protein sequence ID" value="MBB5631762.1"/>
    <property type="molecule type" value="Genomic_DNA"/>
</dbReference>
<comment type="caution">
    <text evidence="5">The sequence shown here is derived from an EMBL/GenBank/DDBJ whole genome shotgun (WGS) entry which is preliminary data.</text>
</comment>
<sequence>MDALARLLDGPRARGAFFLRSIFTPPWSLRVQDGAPLTLVAMVRGEAWLVPERDDPVLLRPGDTAVVRGPEPYTMADAPGTPPKIVIHPGQRCATPDGQPLDGVLDLGVRTWGDDPDGPVMMLTCTYQMRGEISGRLLAALPMLVILAGDAWDSPLVPLLAGEIVKDEPGQEAVLDRLLDLLLIALLRAWFARADGGAPAWYRAYGDPVVGTALRFIHNAPGHPWTVAELAARSGVSRAALARRFTELVGEPPMAYLTGWRLDLAADLLRETDATVEAVARQVGYGSAFALSTAFKRVRGVSPRDHRAAAPPGA</sequence>
<dbReference type="PANTHER" id="PTHR46796">
    <property type="entry name" value="HTH-TYPE TRANSCRIPTIONAL ACTIVATOR RHAS-RELATED"/>
    <property type="match status" value="1"/>
</dbReference>
<protein>
    <submittedName>
        <fullName evidence="5">AraC-like DNA-binding protein</fullName>
    </submittedName>
</protein>
<dbReference type="InterPro" id="IPR009057">
    <property type="entry name" value="Homeodomain-like_sf"/>
</dbReference>
<dbReference type="Gene3D" id="1.10.10.60">
    <property type="entry name" value="Homeodomain-like"/>
    <property type="match status" value="2"/>
</dbReference>
<dbReference type="PROSITE" id="PS01124">
    <property type="entry name" value="HTH_ARAC_FAMILY_2"/>
    <property type="match status" value="1"/>
</dbReference>
<keyword evidence="3" id="KW-0804">Transcription</keyword>
<dbReference type="Pfam" id="PF12852">
    <property type="entry name" value="Cupin_6"/>
    <property type="match status" value="1"/>
</dbReference>
<feature type="domain" description="HTH araC/xylS-type" evidence="4">
    <location>
        <begin position="211"/>
        <end position="309"/>
    </location>
</feature>
<keyword evidence="2 5" id="KW-0238">DNA-binding</keyword>
<gene>
    <name evidence="5" type="ORF">BJ981_007548</name>
</gene>
<proteinExistence type="predicted"/>
<dbReference type="GO" id="GO:0043565">
    <property type="term" value="F:sequence-specific DNA binding"/>
    <property type="evidence" value="ECO:0007669"/>
    <property type="project" value="InterPro"/>
</dbReference>
<dbReference type="RefSeq" id="WP_184618245.1">
    <property type="nucleotide sequence ID" value="NZ_BOOS01000005.1"/>
</dbReference>
<dbReference type="SMART" id="SM00342">
    <property type="entry name" value="HTH_ARAC"/>
    <property type="match status" value="1"/>
</dbReference>
<dbReference type="Pfam" id="PF12833">
    <property type="entry name" value="HTH_18"/>
    <property type="match status" value="1"/>
</dbReference>
<evidence type="ECO:0000259" key="4">
    <source>
        <dbReference type="PROSITE" id="PS01124"/>
    </source>
</evidence>
<dbReference type="InterPro" id="IPR032783">
    <property type="entry name" value="AraC_lig"/>
</dbReference>
<reference evidence="5 6" key="1">
    <citation type="submission" date="2020-08" db="EMBL/GenBank/DDBJ databases">
        <title>Sequencing the genomes of 1000 actinobacteria strains.</title>
        <authorList>
            <person name="Klenk H.-P."/>
        </authorList>
    </citation>
    <scope>NUCLEOTIDE SEQUENCE [LARGE SCALE GENOMIC DNA]</scope>
    <source>
        <strain evidence="5 6">DSM 45790</strain>
    </source>
</reference>